<comment type="caution">
    <text evidence="9">The sequence shown here is derived from an EMBL/GenBank/DDBJ whole genome shotgun (WGS) entry which is preliminary data.</text>
</comment>
<dbReference type="InterPro" id="IPR036224">
    <property type="entry name" value="GINS_bundle-like_dom_sf"/>
</dbReference>
<evidence type="ECO:0000256" key="1">
    <source>
        <dbReference type="ARBA" id="ARBA00004123"/>
    </source>
</evidence>
<keyword evidence="10" id="KW-1185">Reference proteome</keyword>
<keyword evidence="3 6" id="KW-0235">DNA replication</keyword>
<evidence type="ECO:0000256" key="5">
    <source>
        <dbReference type="ARBA" id="ARBA00045258"/>
    </source>
</evidence>
<evidence type="ECO:0000256" key="4">
    <source>
        <dbReference type="ARBA" id="ARBA00023242"/>
    </source>
</evidence>
<name>A0ABN8QNM6_9CNID</name>
<accession>A0ABN8QNM6</accession>
<dbReference type="InterPro" id="IPR038437">
    <property type="entry name" value="GINS_Psf3_sf"/>
</dbReference>
<dbReference type="SUPFAM" id="SSF160059">
    <property type="entry name" value="PriA/YqbF domain"/>
    <property type="match status" value="1"/>
</dbReference>
<dbReference type="Pfam" id="PF05916">
    <property type="entry name" value="Sld5"/>
    <property type="match status" value="1"/>
</dbReference>
<dbReference type="InterPro" id="IPR010492">
    <property type="entry name" value="GINS_Psf3"/>
</dbReference>
<dbReference type="PANTHER" id="PTHR22768:SF0">
    <property type="entry name" value="DNA REPLICATION COMPLEX GINS PROTEIN PSF3"/>
    <property type="match status" value="1"/>
</dbReference>
<dbReference type="PANTHER" id="PTHR22768">
    <property type="entry name" value="DNA REPLICATION COMPLEX GINS PROTEIN PSF3"/>
    <property type="match status" value="1"/>
</dbReference>
<organism evidence="9 10">
    <name type="scientific">Porites lobata</name>
    <dbReference type="NCBI Taxonomy" id="104759"/>
    <lineage>
        <taxon>Eukaryota</taxon>
        <taxon>Metazoa</taxon>
        <taxon>Cnidaria</taxon>
        <taxon>Anthozoa</taxon>
        <taxon>Hexacorallia</taxon>
        <taxon>Scleractinia</taxon>
        <taxon>Fungiina</taxon>
        <taxon>Poritidae</taxon>
        <taxon>Porites</taxon>
    </lineage>
</organism>
<dbReference type="InterPro" id="IPR055221">
    <property type="entry name" value="PSF3_N"/>
</dbReference>
<dbReference type="CDD" id="cd11713">
    <property type="entry name" value="GINS_A_psf3"/>
    <property type="match status" value="1"/>
</dbReference>
<dbReference type="SUPFAM" id="SSF158573">
    <property type="entry name" value="GINS helical bundle-like"/>
    <property type="match status" value="1"/>
</dbReference>
<protein>
    <recommendedName>
        <fullName evidence="6">DNA replication complex GINS protein PSF3</fullName>
    </recommendedName>
</protein>
<dbReference type="EMBL" id="CALNXK010000142">
    <property type="protein sequence ID" value="CAH3167872.1"/>
    <property type="molecule type" value="Genomic_DNA"/>
</dbReference>
<comment type="similarity">
    <text evidence="2 6">Belongs to the GINS3/PSF3 family.</text>
</comment>
<evidence type="ECO:0000313" key="9">
    <source>
        <dbReference type="EMBL" id="CAH3167872.1"/>
    </source>
</evidence>
<proteinExistence type="inferred from homology"/>
<comment type="subcellular location">
    <subcellularLocation>
        <location evidence="1 6">Nucleus</location>
    </subcellularLocation>
</comment>
<dbReference type="CDD" id="cd21693">
    <property type="entry name" value="GINS_B_Psf3"/>
    <property type="match status" value="1"/>
</dbReference>
<evidence type="ECO:0000313" key="10">
    <source>
        <dbReference type="Proteomes" id="UP001159405"/>
    </source>
</evidence>
<dbReference type="Gene3D" id="1.20.58.2050">
    <property type="match status" value="1"/>
</dbReference>
<keyword evidence="4 6" id="KW-0539">Nucleus</keyword>
<comment type="function">
    <text evidence="6">The GINS complex plays an essential role in the initiation of DNA replication.</text>
</comment>
<reference evidence="9 10" key="1">
    <citation type="submission" date="2022-05" db="EMBL/GenBank/DDBJ databases">
        <authorList>
            <consortium name="Genoscope - CEA"/>
            <person name="William W."/>
        </authorList>
    </citation>
    <scope>NUCLEOTIDE SEQUENCE [LARGE SCALE GENOMIC DNA]</scope>
</reference>
<evidence type="ECO:0000256" key="2">
    <source>
        <dbReference type="ARBA" id="ARBA00006343"/>
    </source>
</evidence>
<evidence type="ECO:0000259" key="8">
    <source>
        <dbReference type="Pfam" id="PF22466"/>
    </source>
</evidence>
<dbReference type="InterPro" id="IPR021151">
    <property type="entry name" value="GINS_A"/>
</dbReference>
<comment type="function">
    <text evidence="5">Required for correct functioning of the GINS complex, a complex that plays an essential role in the initiation of DNA replication, and progression of DNA replication forks. GINS complex is a core component of CDC45-MCM-GINS (CMG) helicase, the molecular machine that unwinds template DNA during replication, and around which the replisome is built.</text>
</comment>
<gene>
    <name evidence="9" type="ORF">PLOB_00008921</name>
</gene>
<evidence type="ECO:0000256" key="3">
    <source>
        <dbReference type="ARBA" id="ARBA00022705"/>
    </source>
</evidence>
<sequence>MAASGAALRPHPTSELDYFDLDDTIATQGRVPAKLEVQIYNLGFLDPSSEGNDLQSGAKLELPLWLAKELCNRRRKIVSVDIPKAYKDGYREIFKADASVVDLHRLGPYFYEFGTKLLHFDFEENSQMASCMQETFIKRFRKIMDSSQNAANEDASLLTGKLDHVERQVFSAGRKGIREFLQWEAGNTSKLTTSDTVVNHKKRKRSVLE</sequence>
<evidence type="ECO:0000256" key="6">
    <source>
        <dbReference type="RuleBase" id="RU367161"/>
    </source>
</evidence>
<feature type="domain" description="GINS subunit" evidence="7">
    <location>
        <begin position="86"/>
        <end position="184"/>
    </location>
</feature>
<feature type="domain" description="DNA replication complex GINS protein PSF3 N-terminal" evidence="8">
    <location>
        <begin position="19"/>
        <end position="71"/>
    </location>
</feature>
<dbReference type="Pfam" id="PF22466">
    <property type="entry name" value="PSF3_N"/>
    <property type="match status" value="1"/>
</dbReference>
<comment type="subunit">
    <text evidence="6">Component of the GINS complex.</text>
</comment>
<dbReference type="Proteomes" id="UP001159405">
    <property type="component" value="Unassembled WGS sequence"/>
</dbReference>
<evidence type="ECO:0000259" key="7">
    <source>
        <dbReference type="Pfam" id="PF05916"/>
    </source>
</evidence>